<protein>
    <submittedName>
        <fullName evidence="2">Uncharacterized protein</fullName>
    </submittedName>
</protein>
<evidence type="ECO:0000256" key="1">
    <source>
        <dbReference type="SAM" id="Phobius"/>
    </source>
</evidence>
<dbReference type="EMBL" id="JUIV01000024">
    <property type="protein sequence ID" value="RYJ36720.1"/>
    <property type="molecule type" value="Genomic_DNA"/>
</dbReference>
<evidence type="ECO:0000313" key="2">
    <source>
        <dbReference type="EMBL" id="RYJ36720.1"/>
    </source>
</evidence>
<name>A0A444VTA5_9FLAO</name>
<reference evidence="2 3" key="1">
    <citation type="submission" date="2014-12" db="EMBL/GenBank/DDBJ databases">
        <title>Genome sequence of Flavobacterium anhuiense RCM74.</title>
        <authorList>
            <person name="Kim J.F."/>
            <person name="Song J.Y."/>
            <person name="Kwak M.-J."/>
            <person name="Lee S.-W."/>
        </authorList>
    </citation>
    <scope>NUCLEOTIDE SEQUENCE [LARGE SCALE GENOMIC DNA]</scope>
    <source>
        <strain evidence="2 3">RCM74</strain>
    </source>
</reference>
<gene>
    <name evidence="2" type="ORF">NU08_4239</name>
</gene>
<proteinExistence type="predicted"/>
<keyword evidence="1" id="KW-0812">Transmembrane</keyword>
<keyword evidence="1" id="KW-0472">Membrane</keyword>
<evidence type="ECO:0000313" key="3">
    <source>
        <dbReference type="Proteomes" id="UP000290433"/>
    </source>
</evidence>
<feature type="transmembrane region" description="Helical" evidence="1">
    <location>
        <begin position="136"/>
        <end position="160"/>
    </location>
</feature>
<feature type="transmembrane region" description="Helical" evidence="1">
    <location>
        <begin position="94"/>
        <end position="113"/>
    </location>
</feature>
<dbReference type="Proteomes" id="UP000290433">
    <property type="component" value="Unassembled WGS sequence"/>
</dbReference>
<dbReference type="RefSeq" id="WP_129748896.1">
    <property type="nucleotide sequence ID" value="NZ_JUIV01000024.1"/>
</dbReference>
<dbReference type="AlphaFoldDB" id="A0A444VTA5"/>
<accession>A0A444VTA5</accession>
<organism evidence="2 3">
    <name type="scientific">Flavobacterium anhuiense</name>
    <dbReference type="NCBI Taxonomy" id="459526"/>
    <lineage>
        <taxon>Bacteria</taxon>
        <taxon>Pseudomonadati</taxon>
        <taxon>Bacteroidota</taxon>
        <taxon>Flavobacteriia</taxon>
        <taxon>Flavobacteriales</taxon>
        <taxon>Flavobacteriaceae</taxon>
        <taxon>Flavobacterium</taxon>
    </lineage>
</organism>
<feature type="transmembrane region" description="Helical" evidence="1">
    <location>
        <begin position="62"/>
        <end position="87"/>
    </location>
</feature>
<comment type="caution">
    <text evidence="2">The sequence shown here is derived from an EMBL/GenBank/DDBJ whole genome shotgun (WGS) entry which is preliminary data.</text>
</comment>
<dbReference type="OrthoDB" id="1359623at2"/>
<feature type="transmembrane region" description="Helical" evidence="1">
    <location>
        <begin position="7"/>
        <end position="24"/>
    </location>
</feature>
<sequence length="168" mass="19604">MEKIKIKVILIQLSGLVFFIYGIYQFKIFSVFEKFNCAFQSLSYQSSIPTCWTKNYGDTEEIFNFISSVMLWKFYGLIIGIVLIGLINWKNKISILNTILGAIFTYIVFYFLFEPFLSIRFNDFGLLFSNNFKTRYLIGGITFTFIGITILFLSVNINLFTNKQKVLN</sequence>
<keyword evidence="1" id="KW-1133">Transmembrane helix</keyword>